<dbReference type="InterPro" id="IPR000198">
    <property type="entry name" value="RhoGAP_dom"/>
</dbReference>
<feature type="region of interest" description="Disordered" evidence="1">
    <location>
        <begin position="296"/>
        <end position="332"/>
    </location>
</feature>
<dbReference type="Gene3D" id="1.10.555.10">
    <property type="entry name" value="Rho GTPase activation protein"/>
    <property type="match status" value="1"/>
</dbReference>
<comment type="caution">
    <text evidence="3">The sequence shown here is derived from an EMBL/GenBank/DDBJ whole genome shotgun (WGS) entry which is preliminary data.</text>
</comment>
<gene>
    <name evidence="3" type="ORF">NDU88_006155</name>
</gene>
<dbReference type="GO" id="GO:0005096">
    <property type="term" value="F:GTPase activator activity"/>
    <property type="evidence" value="ECO:0007669"/>
    <property type="project" value="TreeGrafter"/>
</dbReference>
<dbReference type="PANTHER" id="PTHR15670">
    <property type="entry name" value="RHO GTPASE ACTIVATING PROTEIN 11A"/>
    <property type="match status" value="1"/>
</dbReference>
<organism evidence="3 4">
    <name type="scientific">Pleurodeles waltl</name>
    <name type="common">Iberian ribbed newt</name>
    <dbReference type="NCBI Taxonomy" id="8319"/>
    <lineage>
        <taxon>Eukaryota</taxon>
        <taxon>Metazoa</taxon>
        <taxon>Chordata</taxon>
        <taxon>Craniata</taxon>
        <taxon>Vertebrata</taxon>
        <taxon>Euteleostomi</taxon>
        <taxon>Amphibia</taxon>
        <taxon>Batrachia</taxon>
        <taxon>Caudata</taxon>
        <taxon>Salamandroidea</taxon>
        <taxon>Salamandridae</taxon>
        <taxon>Pleurodelinae</taxon>
        <taxon>Pleurodeles</taxon>
    </lineage>
</organism>
<protein>
    <recommendedName>
        <fullName evidence="2">Rho-GAP domain-containing protein</fullName>
    </recommendedName>
</protein>
<dbReference type="SMART" id="SM00324">
    <property type="entry name" value="RhoGAP"/>
    <property type="match status" value="1"/>
</dbReference>
<dbReference type="PANTHER" id="PTHR15670:SF5">
    <property type="entry name" value="RHO GTPASE-ACTIVATING PROTEIN 11A ISOFORM X1"/>
    <property type="match status" value="1"/>
</dbReference>
<dbReference type="EMBL" id="JANPWB010000013">
    <property type="protein sequence ID" value="KAJ1108785.1"/>
    <property type="molecule type" value="Genomic_DNA"/>
</dbReference>
<feature type="domain" description="Rho-GAP" evidence="2">
    <location>
        <begin position="48"/>
        <end position="237"/>
    </location>
</feature>
<proteinExistence type="predicted"/>
<dbReference type="InterPro" id="IPR008936">
    <property type="entry name" value="Rho_GTPase_activation_prot"/>
</dbReference>
<evidence type="ECO:0000313" key="3">
    <source>
        <dbReference type="EMBL" id="KAJ1108785.1"/>
    </source>
</evidence>
<feature type="compositionally biased region" description="Polar residues" evidence="1">
    <location>
        <begin position="320"/>
        <end position="329"/>
    </location>
</feature>
<feature type="region of interest" description="Disordered" evidence="1">
    <location>
        <begin position="254"/>
        <end position="283"/>
    </location>
</feature>
<evidence type="ECO:0000256" key="1">
    <source>
        <dbReference type="SAM" id="MobiDB-lite"/>
    </source>
</evidence>
<evidence type="ECO:0000259" key="2">
    <source>
        <dbReference type="PROSITE" id="PS50238"/>
    </source>
</evidence>
<accession>A0AAV7N7V7</accession>
<dbReference type="AlphaFoldDB" id="A0AAV7N7V7"/>
<feature type="region of interest" description="Disordered" evidence="1">
    <location>
        <begin position="370"/>
        <end position="398"/>
    </location>
</feature>
<evidence type="ECO:0000313" key="4">
    <source>
        <dbReference type="Proteomes" id="UP001066276"/>
    </source>
</evidence>
<dbReference type="Pfam" id="PF00620">
    <property type="entry name" value="RhoGAP"/>
    <property type="match status" value="1"/>
</dbReference>
<dbReference type="PROSITE" id="PS50238">
    <property type="entry name" value="RHOGAP"/>
    <property type="match status" value="1"/>
</dbReference>
<dbReference type="GO" id="GO:0007165">
    <property type="term" value="P:signal transduction"/>
    <property type="evidence" value="ECO:0007669"/>
    <property type="project" value="InterPro"/>
</dbReference>
<keyword evidence="4" id="KW-1185">Reference proteome</keyword>
<dbReference type="SUPFAM" id="SSF48350">
    <property type="entry name" value="GTPase activation domain, GAP"/>
    <property type="match status" value="1"/>
</dbReference>
<dbReference type="Proteomes" id="UP001066276">
    <property type="component" value="Chromosome 9"/>
</dbReference>
<name>A0AAV7N7V7_PLEWA</name>
<dbReference type="InterPro" id="IPR042869">
    <property type="entry name" value="ARHGAP11A/B"/>
</dbReference>
<sequence>MEVLEHRETSHVIIQHLKATGIKIKRWKGSLSEQQEKVSSPRIGLFGIPLQALPLSESDEAVPQFLVDICQFLSQHLHTEGLFRKSGSVARIKALKVKLEAGEMCWDSALPCDVSSLLKQFLRDLPDPLITPQLQDPLCRIQQLAGEDERGPITALITCLMPRLHAHTLRYFCKFLQKVASRCDENKMDLANLAVVFAPNLFRNLEANEKLTGITERQLQLQVAVMQTLVAHASEIGRLPAFILEKIRPSLDAGSGCRTPTAPEIGGSDLPADGGGGGNRRRRHRQSMGEIVNGALSKLIAGRTPSNTPLTDRKPASMERSPTLSTSFNAKRKVSEDGIQGLELSAKKRKSSLETRQDDVLADHACQVIASSSKGTKHGGDDANYWGWTEKGAAGLEA</sequence>
<reference evidence="3" key="1">
    <citation type="journal article" date="2022" name="bioRxiv">
        <title>Sequencing and chromosome-scale assembly of the giantPleurodeles waltlgenome.</title>
        <authorList>
            <person name="Brown T."/>
            <person name="Elewa A."/>
            <person name="Iarovenko S."/>
            <person name="Subramanian E."/>
            <person name="Araus A.J."/>
            <person name="Petzold A."/>
            <person name="Susuki M."/>
            <person name="Suzuki K.-i.T."/>
            <person name="Hayashi T."/>
            <person name="Toyoda A."/>
            <person name="Oliveira C."/>
            <person name="Osipova E."/>
            <person name="Leigh N.D."/>
            <person name="Simon A."/>
            <person name="Yun M.H."/>
        </authorList>
    </citation>
    <scope>NUCLEOTIDE SEQUENCE</scope>
    <source>
        <strain evidence="3">20211129_DDA</strain>
        <tissue evidence="3">Liver</tissue>
    </source>
</reference>